<accession>G4YHM6</accession>
<proteinExistence type="predicted"/>
<dbReference type="GeneID" id="20644838"/>
<keyword evidence="2" id="KW-1185">Reference proteome</keyword>
<protein>
    <submittedName>
        <fullName evidence="1">Uncharacterized protein</fullName>
    </submittedName>
</protein>
<dbReference type="EMBL" id="JH159151">
    <property type="protein sequence ID" value="EGZ29131.1"/>
    <property type="molecule type" value="Genomic_DNA"/>
</dbReference>
<gene>
    <name evidence="1" type="ORF">PHYSODRAFT_322689</name>
</gene>
<evidence type="ECO:0000313" key="1">
    <source>
        <dbReference type="EMBL" id="EGZ29131.1"/>
    </source>
</evidence>
<dbReference type="AlphaFoldDB" id="G4YHM6"/>
<name>G4YHM6_PHYSP</name>
<dbReference type="KEGG" id="psoj:PHYSODRAFT_322689"/>
<dbReference type="RefSeq" id="XP_009516406.1">
    <property type="nucleotide sequence ID" value="XM_009518111.1"/>
</dbReference>
<reference evidence="1 2" key="1">
    <citation type="journal article" date="2006" name="Science">
        <title>Phytophthora genome sequences uncover evolutionary origins and mechanisms of pathogenesis.</title>
        <authorList>
            <person name="Tyler B.M."/>
            <person name="Tripathy S."/>
            <person name="Zhang X."/>
            <person name="Dehal P."/>
            <person name="Jiang R.H."/>
            <person name="Aerts A."/>
            <person name="Arredondo F.D."/>
            <person name="Baxter L."/>
            <person name="Bensasson D."/>
            <person name="Beynon J.L."/>
            <person name="Chapman J."/>
            <person name="Damasceno C.M."/>
            <person name="Dorrance A.E."/>
            <person name="Dou D."/>
            <person name="Dickerman A.W."/>
            <person name="Dubchak I.L."/>
            <person name="Garbelotto M."/>
            <person name="Gijzen M."/>
            <person name="Gordon S.G."/>
            <person name="Govers F."/>
            <person name="Grunwald N.J."/>
            <person name="Huang W."/>
            <person name="Ivors K.L."/>
            <person name="Jones R.W."/>
            <person name="Kamoun S."/>
            <person name="Krampis K."/>
            <person name="Lamour K.H."/>
            <person name="Lee M.K."/>
            <person name="McDonald W.H."/>
            <person name="Medina M."/>
            <person name="Meijer H.J."/>
            <person name="Nordberg E.K."/>
            <person name="Maclean D.J."/>
            <person name="Ospina-Giraldo M.D."/>
            <person name="Morris P.F."/>
            <person name="Phuntumart V."/>
            <person name="Putnam N.H."/>
            <person name="Rash S."/>
            <person name="Rose J.K."/>
            <person name="Sakihama Y."/>
            <person name="Salamov A.A."/>
            <person name="Savidor A."/>
            <person name="Scheuring C.F."/>
            <person name="Smith B.M."/>
            <person name="Sobral B.W."/>
            <person name="Terry A."/>
            <person name="Torto-Alalibo T.A."/>
            <person name="Win J."/>
            <person name="Xu Z."/>
            <person name="Zhang H."/>
            <person name="Grigoriev I.V."/>
            <person name="Rokhsar D.S."/>
            <person name="Boore J.L."/>
        </authorList>
    </citation>
    <scope>NUCLEOTIDE SEQUENCE [LARGE SCALE GENOMIC DNA]</scope>
    <source>
        <strain evidence="1 2">P6497</strain>
    </source>
</reference>
<dbReference type="InParanoid" id="G4YHM6"/>
<dbReference type="Proteomes" id="UP000002640">
    <property type="component" value="Unassembled WGS sequence"/>
</dbReference>
<organism evidence="1 2">
    <name type="scientific">Phytophthora sojae (strain P6497)</name>
    <name type="common">Soybean stem and root rot agent</name>
    <name type="synonym">Phytophthora megasperma f. sp. glycines</name>
    <dbReference type="NCBI Taxonomy" id="1094619"/>
    <lineage>
        <taxon>Eukaryota</taxon>
        <taxon>Sar</taxon>
        <taxon>Stramenopiles</taxon>
        <taxon>Oomycota</taxon>
        <taxon>Peronosporomycetes</taxon>
        <taxon>Peronosporales</taxon>
        <taxon>Peronosporaceae</taxon>
        <taxon>Phytophthora</taxon>
    </lineage>
</organism>
<sequence>MTSARALMDLNAEHGTSELKEGMRFSSGTDATYFMQDYTYNANTRCCVKSSGTMKTYTCSHAKKTKPKGAVSNDEGETTVISSVDDRSIPGDVCGWEVRVSIKRERGESQLFWVSYINDLPSDLCTEAGAAKQPQ</sequence>
<evidence type="ECO:0000313" key="2">
    <source>
        <dbReference type="Proteomes" id="UP000002640"/>
    </source>
</evidence>